<protein>
    <submittedName>
        <fullName evidence="1">Uncharacterized protein</fullName>
    </submittedName>
</protein>
<gene>
    <name evidence="1" type="ORF">DYBT9275_06011</name>
</gene>
<dbReference type="EMBL" id="CAJRAF010000004">
    <property type="protein sequence ID" value="CAG5018485.1"/>
    <property type="molecule type" value="Genomic_DNA"/>
</dbReference>
<dbReference type="RefSeq" id="WP_215242317.1">
    <property type="nucleotide sequence ID" value="NZ_CAJRAF010000004.1"/>
</dbReference>
<dbReference type="Proteomes" id="UP000680038">
    <property type="component" value="Unassembled WGS sequence"/>
</dbReference>
<keyword evidence="2" id="KW-1185">Reference proteome</keyword>
<organism evidence="1 2">
    <name type="scientific">Dyadobacter helix</name>
    <dbReference type="NCBI Taxonomy" id="2822344"/>
    <lineage>
        <taxon>Bacteria</taxon>
        <taxon>Pseudomonadati</taxon>
        <taxon>Bacteroidota</taxon>
        <taxon>Cytophagia</taxon>
        <taxon>Cytophagales</taxon>
        <taxon>Spirosomataceae</taxon>
        <taxon>Dyadobacter</taxon>
    </lineage>
</organism>
<reference evidence="1" key="1">
    <citation type="submission" date="2021-04" db="EMBL/GenBank/DDBJ databases">
        <authorList>
            <person name="Rodrigo-Torres L."/>
            <person name="Arahal R. D."/>
            <person name="Lucena T."/>
        </authorList>
    </citation>
    <scope>NUCLEOTIDE SEQUENCE</scope>
    <source>
        <strain evidence="1">CECT 9275</strain>
    </source>
</reference>
<proteinExistence type="predicted"/>
<name>A0A916JI36_9BACT</name>
<sequence length="76" mass="8759">MTYKIVCPVENNQVILNLPPDFKDTKQVTIYVDDQIDVKGQKLEAMKMAAQDPLFLADIQEIGVDFDSIEHERYDN</sequence>
<comment type="caution">
    <text evidence="1">The sequence shown here is derived from an EMBL/GenBank/DDBJ whole genome shotgun (WGS) entry which is preliminary data.</text>
</comment>
<evidence type="ECO:0000313" key="1">
    <source>
        <dbReference type="EMBL" id="CAG5018485.1"/>
    </source>
</evidence>
<accession>A0A916JI36</accession>
<dbReference type="AlphaFoldDB" id="A0A916JI36"/>
<evidence type="ECO:0000313" key="2">
    <source>
        <dbReference type="Proteomes" id="UP000680038"/>
    </source>
</evidence>